<sequence length="61" mass="7201">MGLDSGHGLDGVMRRRDSHLVFLTFFFALSFFFLFDHLFHVLFAIHYRRSALETRYLASFA</sequence>
<dbReference type="EMBL" id="JBFXLU010000043">
    <property type="protein sequence ID" value="KAL2849474.1"/>
    <property type="molecule type" value="Genomic_DNA"/>
</dbReference>
<reference evidence="2 3" key="1">
    <citation type="submission" date="2024-07" db="EMBL/GenBank/DDBJ databases">
        <title>Section-level genome sequencing and comparative genomics of Aspergillus sections Usti and Cavernicolus.</title>
        <authorList>
            <consortium name="Lawrence Berkeley National Laboratory"/>
            <person name="Nybo J.L."/>
            <person name="Vesth T.C."/>
            <person name="Theobald S."/>
            <person name="Frisvad J.C."/>
            <person name="Larsen T.O."/>
            <person name="Kjaerboelling I."/>
            <person name="Rothschild-Mancinelli K."/>
            <person name="Lyhne E.K."/>
            <person name="Kogle M.E."/>
            <person name="Barry K."/>
            <person name="Clum A."/>
            <person name="Na H."/>
            <person name="Ledsgaard L."/>
            <person name="Lin J."/>
            <person name="Lipzen A."/>
            <person name="Kuo A."/>
            <person name="Riley R."/>
            <person name="Mondo S."/>
            <person name="Labutti K."/>
            <person name="Haridas S."/>
            <person name="Pangalinan J."/>
            <person name="Salamov A.A."/>
            <person name="Simmons B.A."/>
            <person name="Magnuson J.K."/>
            <person name="Chen J."/>
            <person name="Drula E."/>
            <person name="Henrissat B."/>
            <person name="Wiebenga A."/>
            <person name="Lubbers R.J."/>
            <person name="Gomes A.C."/>
            <person name="Makela M.R."/>
            <person name="Stajich J."/>
            <person name="Grigoriev I.V."/>
            <person name="Mortensen U.H."/>
            <person name="De Vries R.P."/>
            <person name="Baker S.E."/>
            <person name="Andersen M.R."/>
        </authorList>
    </citation>
    <scope>NUCLEOTIDE SEQUENCE [LARGE SCALE GENOMIC DNA]</scope>
    <source>
        <strain evidence="2 3">CBS 123904</strain>
    </source>
</reference>
<keyword evidence="1" id="KW-1133">Transmembrane helix</keyword>
<dbReference type="Proteomes" id="UP001610446">
    <property type="component" value="Unassembled WGS sequence"/>
</dbReference>
<comment type="caution">
    <text evidence="2">The sequence shown here is derived from an EMBL/GenBank/DDBJ whole genome shotgun (WGS) entry which is preliminary data.</text>
</comment>
<organism evidence="2 3">
    <name type="scientific">Aspergillus pseudoustus</name>
    <dbReference type="NCBI Taxonomy" id="1810923"/>
    <lineage>
        <taxon>Eukaryota</taxon>
        <taxon>Fungi</taxon>
        <taxon>Dikarya</taxon>
        <taxon>Ascomycota</taxon>
        <taxon>Pezizomycotina</taxon>
        <taxon>Eurotiomycetes</taxon>
        <taxon>Eurotiomycetidae</taxon>
        <taxon>Eurotiales</taxon>
        <taxon>Aspergillaceae</taxon>
        <taxon>Aspergillus</taxon>
        <taxon>Aspergillus subgen. Nidulantes</taxon>
    </lineage>
</organism>
<keyword evidence="3" id="KW-1185">Reference proteome</keyword>
<keyword evidence="1" id="KW-0812">Transmembrane</keyword>
<evidence type="ECO:0000313" key="3">
    <source>
        <dbReference type="Proteomes" id="UP001610446"/>
    </source>
</evidence>
<evidence type="ECO:0000256" key="1">
    <source>
        <dbReference type="SAM" id="Phobius"/>
    </source>
</evidence>
<proteinExistence type="predicted"/>
<evidence type="ECO:0000313" key="2">
    <source>
        <dbReference type="EMBL" id="KAL2849474.1"/>
    </source>
</evidence>
<feature type="transmembrane region" description="Helical" evidence="1">
    <location>
        <begin position="20"/>
        <end position="45"/>
    </location>
</feature>
<protein>
    <submittedName>
        <fullName evidence="2">Uncharacterized protein</fullName>
    </submittedName>
</protein>
<keyword evidence="1" id="KW-0472">Membrane</keyword>
<accession>A0ABR4KB12</accession>
<gene>
    <name evidence="2" type="ORF">BJY01DRAFT_143718</name>
</gene>
<name>A0ABR4KB12_9EURO</name>